<reference evidence="2 3" key="1">
    <citation type="submission" date="2023-04" db="EMBL/GenBank/DDBJ databases">
        <title>A novel bacteria isolated from coastal sediment.</title>
        <authorList>
            <person name="Liu X.-J."/>
            <person name="Du Z.-J."/>
        </authorList>
    </citation>
    <scope>NUCLEOTIDE SEQUENCE [LARGE SCALE GENOMIC DNA]</scope>
    <source>
        <strain evidence="2 3">SDUM461004</strain>
    </source>
</reference>
<keyword evidence="1" id="KW-0812">Transmembrane</keyword>
<evidence type="ECO:0000256" key="1">
    <source>
        <dbReference type="SAM" id="Phobius"/>
    </source>
</evidence>
<evidence type="ECO:0000313" key="2">
    <source>
        <dbReference type="EMBL" id="MDQ8194107.1"/>
    </source>
</evidence>
<name>A0ABU1AHE5_9BACT</name>
<organism evidence="2 3">
    <name type="scientific">Thalassobacterium sedimentorum</name>
    <dbReference type="NCBI Taxonomy" id="3041258"/>
    <lineage>
        <taxon>Bacteria</taxon>
        <taxon>Pseudomonadati</taxon>
        <taxon>Verrucomicrobiota</taxon>
        <taxon>Opitutia</taxon>
        <taxon>Puniceicoccales</taxon>
        <taxon>Coraliomargaritaceae</taxon>
        <taxon>Thalassobacterium</taxon>
    </lineage>
</organism>
<sequence>MSTTNWTLGASANSGNVIVDTVVVSDVTDPDMGTALQLSAQVDFSSTNNKWFATSVFNDSYTYDPSVSGELTSFSFSGDFTANYGTALRVFLEQGGETFWLTVTPPEGVAVVANSGVTSVSYAVLDADNFTAFIGSSGSLDFSETGSEITFGYGLRYGSGAAFNNRVLEFNADNVKFGLSTIPEPAQAGVVLGAIGLLIVALRRRRS</sequence>
<comment type="caution">
    <text evidence="2">The sequence shown here is derived from an EMBL/GenBank/DDBJ whole genome shotgun (WGS) entry which is preliminary data.</text>
</comment>
<keyword evidence="3" id="KW-1185">Reference proteome</keyword>
<keyword evidence="1" id="KW-1133">Transmembrane helix</keyword>
<feature type="transmembrane region" description="Helical" evidence="1">
    <location>
        <begin position="185"/>
        <end position="202"/>
    </location>
</feature>
<gene>
    <name evidence="2" type="ORF">QEH59_06710</name>
</gene>
<dbReference type="Proteomes" id="UP001243717">
    <property type="component" value="Unassembled WGS sequence"/>
</dbReference>
<proteinExistence type="predicted"/>
<accession>A0ABU1AHE5</accession>
<dbReference type="RefSeq" id="WP_308984590.1">
    <property type="nucleotide sequence ID" value="NZ_JARXIC010000008.1"/>
</dbReference>
<evidence type="ECO:0000313" key="3">
    <source>
        <dbReference type="Proteomes" id="UP001243717"/>
    </source>
</evidence>
<keyword evidence="1" id="KW-0472">Membrane</keyword>
<evidence type="ECO:0008006" key="4">
    <source>
        <dbReference type="Google" id="ProtNLM"/>
    </source>
</evidence>
<dbReference type="EMBL" id="JARXIC010000008">
    <property type="protein sequence ID" value="MDQ8194107.1"/>
    <property type="molecule type" value="Genomic_DNA"/>
</dbReference>
<protein>
    <recommendedName>
        <fullName evidence="4">PEP-CTERM protein-sorting domain-containing protein</fullName>
    </recommendedName>
</protein>